<evidence type="ECO:0000313" key="11">
    <source>
        <dbReference type="EMBL" id="GIG55133.1"/>
    </source>
</evidence>
<feature type="transmembrane region" description="Helical" evidence="10">
    <location>
        <begin position="201"/>
        <end position="221"/>
    </location>
</feature>
<dbReference type="RefSeq" id="WP_203656330.1">
    <property type="nucleotide sequence ID" value="NZ_BONR01000004.1"/>
</dbReference>
<keyword evidence="12" id="KW-1185">Reference proteome</keyword>
<feature type="transmembrane region" description="Helical" evidence="10">
    <location>
        <begin position="427"/>
        <end position="446"/>
    </location>
</feature>
<dbReference type="CDD" id="cd13136">
    <property type="entry name" value="MATE_DinF_like"/>
    <property type="match status" value="1"/>
</dbReference>
<feature type="transmembrane region" description="Helical" evidence="10">
    <location>
        <begin position="61"/>
        <end position="84"/>
    </location>
</feature>
<gene>
    <name evidence="11" type="ORF">Dac01nite_18850</name>
</gene>
<feature type="transmembrane region" description="Helical" evidence="10">
    <location>
        <begin position="395"/>
        <end position="415"/>
    </location>
</feature>
<dbReference type="AlphaFoldDB" id="A0A919Q5Y2"/>
<dbReference type="InterPro" id="IPR044644">
    <property type="entry name" value="DinF-like"/>
</dbReference>
<feature type="transmembrane region" description="Helical" evidence="10">
    <location>
        <begin position="21"/>
        <end position="41"/>
    </location>
</feature>
<comment type="similarity">
    <text evidence="3">Belongs to the multi antimicrobial extrusion (MATE) (TC 2.A.66.1) family.</text>
</comment>
<evidence type="ECO:0000256" key="4">
    <source>
        <dbReference type="ARBA" id="ARBA00020268"/>
    </source>
</evidence>
<keyword evidence="8 10" id="KW-0472">Membrane</keyword>
<dbReference type="EMBL" id="BONR01000004">
    <property type="protein sequence ID" value="GIG55133.1"/>
    <property type="molecule type" value="Genomic_DNA"/>
</dbReference>
<evidence type="ECO:0000256" key="8">
    <source>
        <dbReference type="ARBA" id="ARBA00023136"/>
    </source>
</evidence>
<feature type="transmembrane region" description="Helical" evidence="10">
    <location>
        <begin position="366"/>
        <end position="383"/>
    </location>
</feature>
<comment type="function">
    <text evidence="1">Multidrug efflux pump.</text>
</comment>
<feature type="transmembrane region" description="Helical" evidence="10">
    <location>
        <begin position="254"/>
        <end position="275"/>
    </location>
</feature>
<keyword evidence="6 10" id="KW-0812">Transmembrane</keyword>
<reference evidence="11" key="1">
    <citation type="submission" date="2021-01" db="EMBL/GenBank/DDBJ databases">
        <title>Whole genome shotgun sequence of Demequina activiva NBRC 110675.</title>
        <authorList>
            <person name="Komaki H."/>
            <person name="Tamura T."/>
        </authorList>
    </citation>
    <scope>NUCLEOTIDE SEQUENCE</scope>
    <source>
        <strain evidence="11">NBRC 110675</strain>
    </source>
</reference>
<feature type="transmembrane region" description="Helical" evidence="10">
    <location>
        <begin position="141"/>
        <end position="164"/>
    </location>
</feature>
<evidence type="ECO:0000256" key="10">
    <source>
        <dbReference type="SAM" id="Phobius"/>
    </source>
</evidence>
<evidence type="ECO:0000256" key="1">
    <source>
        <dbReference type="ARBA" id="ARBA00003408"/>
    </source>
</evidence>
<evidence type="ECO:0000256" key="7">
    <source>
        <dbReference type="ARBA" id="ARBA00022989"/>
    </source>
</evidence>
<dbReference type="InterPro" id="IPR002528">
    <property type="entry name" value="MATE_fam"/>
</dbReference>
<feature type="transmembrane region" description="Helical" evidence="10">
    <location>
        <begin position="171"/>
        <end position="195"/>
    </location>
</feature>
<name>A0A919Q5Y2_9MICO</name>
<feature type="transmembrane region" description="Helical" evidence="10">
    <location>
        <begin position="322"/>
        <end position="346"/>
    </location>
</feature>
<evidence type="ECO:0000256" key="3">
    <source>
        <dbReference type="ARBA" id="ARBA00010199"/>
    </source>
</evidence>
<organism evidence="11 12">
    <name type="scientific">Demequina activiva</name>
    <dbReference type="NCBI Taxonomy" id="1582364"/>
    <lineage>
        <taxon>Bacteria</taxon>
        <taxon>Bacillati</taxon>
        <taxon>Actinomycetota</taxon>
        <taxon>Actinomycetes</taxon>
        <taxon>Micrococcales</taxon>
        <taxon>Demequinaceae</taxon>
        <taxon>Demequina</taxon>
    </lineage>
</organism>
<protein>
    <recommendedName>
        <fullName evidence="4">Probable multidrug resistance protein NorM</fullName>
    </recommendedName>
    <alternativeName>
        <fullName evidence="9">Multidrug-efflux transporter</fullName>
    </alternativeName>
</protein>
<dbReference type="PANTHER" id="PTHR43298:SF2">
    <property type="entry name" value="FMN_FAD EXPORTER YEEO-RELATED"/>
    <property type="match status" value="1"/>
</dbReference>
<evidence type="ECO:0000313" key="12">
    <source>
        <dbReference type="Proteomes" id="UP000652354"/>
    </source>
</evidence>
<dbReference type="GO" id="GO:0005886">
    <property type="term" value="C:plasma membrane"/>
    <property type="evidence" value="ECO:0007669"/>
    <property type="project" value="TreeGrafter"/>
</dbReference>
<dbReference type="InterPro" id="IPR050222">
    <property type="entry name" value="MATE_MdtK"/>
</dbReference>
<feature type="transmembrane region" description="Helical" evidence="10">
    <location>
        <begin position="105"/>
        <end position="129"/>
    </location>
</feature>
<evidence type="ECO:0000256" key="9">
    <source>
        <dbReference type="ARBA" id="ARBA00031636"/>
    </source>
</evidence>
<proteinExistence type="inferred from homology"/>
<keyword evidence="5" id="KW-0813">Transport</keyword>
<evidence type="ECO:0000256" key="5">
    <source>
        <dbReference type="ARBA" id="ARBA00022448"/>
    </source>
</evidence>
<comment type="caution">
    <text evidence="11">The sequence shown here is derived from an EMBL/GenBank/DDBJ whole genome shotgun (WGS) entry which is preliminary data.</text>
</comment>
<evidence type="ECO:0000256" key="2">
    <source>
        <dbReference type="ARBA" id="ARBA00004141"/>
    </source>
</evidence>
<dbReference type="GO" id="GO:0042910">
    <property type="term" value="F:xenobiotic transmembrane transporter activity"/>
    <property type="evidence" value="ECO:0007669"/>
    <property type="project" value="InterPro"/>
</dbReference>
<dbReference type="NCBIfam" id="TIGR00797">
    <property type="entry name" value="matE"/>
    <property type="match status" value="1"/>
</dbReference>
<dbReference type="Proteomes" id="UP000652354">
    <property type="component" value="Unassembled WGS sequence"/>
</dbReference>
<dbReference type="Pfam" id="PF01554">
    <property type="entry name" value="MatE"/>
    <property type="match status" value="2"/>
</dbReference>
<comment type="subcellular location">
    <subcellularLocation>
        <location evidence="2">Membrane</location>
        <topology evidence="2">Multi-pass membrane protein</topology>
    </subcellularLocation>
</comment>
<keyword evidence="7 10" id="KW-1133">Transmembrane helix</keyword>
<dbReference type="GO" id="GO:0015297">
    <property type="term" value="F:antiporter activity"/>
    <property type="evidence" value="ECO:0007669"/>
    <property type="project" value="InterPro"/>
</dbReference>
<accession>A0A919Q5Y2</accession>
<evidence type="ECO:0000256" key="6">
    <source>
        <dbReference type="ARBA" id="ARBA00022692"/>
    </source>
</evidence>
<dbReference type="PANTHER" id="PTHR43298">
    <property type="entry name" value="MULTIDRUG RESISTANCE PROTEIN NORM-RELATED"/>
    <property type="match status" value="1"/>
</dbReference>
<sequence length="457" mass="47438">MADGEAAAQRRRIARHLPHRAAAALAVPAIASNVAVPLAGLVDTAALGHFATATDLGAVGLGAAVISTLFWIFSFLRVGTTSLVGRSLGRGDRAGAVRHIQRAAALAGAMAAAWLVLMWVLVPGILHLLAPDGPARDAALAYTLIRGLSLPALLVTLVVTGYFIGAKNTRIPLLIASTQAVANIVLDLLLVGGFGMGAAGAAWGTFGSEWIGAALAVAMLWRHLDARQRATVRDWRDATLRTGWNALLRFNGALMARTALLTGVVTFVASIGAHFGPEVLAANAIMLQMMHVASYALDGYANAAETLVAHAAGAGEVPQFHAAVIATAIPMAAIGVILSCAYWFARSGILDALTDLPGVQSTALEYWPWIALLPVLSWGAYWLDGVFLGAGQSPLMLGAMALSVLGVFVPVILWGTQQPGGLTNATVWTAFVALNVVRVVTLGAVYSRLTSTVARAA</sequence>